<dbReference type="EMBL" id="CP104013">
    <property type="protein sequence ID" value="UYP47996.1"/>
    <property type="molecule type" value="Genomic_DNA"/>
</dbReference>
<sequence length="204" mass="23956">MKYSGFTPQIFLDGRQSRAFPHQTTINDWLRDQTLVSVEKIYKLVFEKMIHLIFLAEARKTNFVLEFDLTYLGYWGRRWDPLIKGSKMVKGTRRICHYHGAMIHGSKKSLFIGCHYVAKGESKIPFMLQITDWLLELGLNIKVCVVDREYYRHNVLKSFKICNVDVITPAKDYSQLKNCKRHYLDQKKGRTQQYEIGTKAKKGV</sequence>
<accession>A0ABY6HWT7</accession>
<evidence type="ECO:0008006" key="3">
    <source>
        <dbReference type="Google" id="ProtNLM"/>
    </source>
</evidence>
<evidence type="ECO:0000313" key="1">
    <source>
        <dbReference type="EMBL" id="UYP47996.1"/>
    </source>
</evidence>
<reference evidence="1" key="1">
    <citation type="submission" date="2022-09" db="EMBL/GenBank/DDBJ databases">
        <title>Actin cytoskeleton and complex cell architecture in an #Asgard archaeon.</title>
        <authorList>
            <person name="Ponce Toledo R.I."/>
            <person name="Schleper C."/>
            <person name="Rodrigues Oliveira T."/>
            <person name="Wollweber F."/>
            <person name="Xu J."/>
            <person name="Rittmann S."/>
            <person name="Klingl A."/>
            <person name="Pilhofer M."/>
        </authorList>
    </citation>
    <scope>NUCLEOTIDE SEQUENCE</scope>
    <source>
        <strain evidence="1">B-35</strain>
    </source>
</reference>
<dbReference type="Proteomes" id="UP001208689">
    <property type="component" value="Chromosome"/>
</dbReference>
<evidence type="ECO:0000313" key="2">
    <source>
        <dbReference type="Proteomes" id="UP001208689"/>
    </source>
</evidence>
<proteinExistence type="predicted"/>
<name>A0ABY6HWT7_9ARCH</name>
<organism evidence="1 2">
    <name type="scientific">Candidatus Lokiarchaeum ossiferum</name>
    <dbReference type="NCBI Taxonomy" id="2951803"/>
    <lineage>
        <taxon>Archaea</taxon>
        <taxon>Promethearchaeati</taxon>
        <taxon>Promethearchaeota</taxon>
        <taxon>Promethearchaeia</taxon>
        <taxon>Promethearchaeales</taxon>
        <taxon>Promethearchaeaceae</taxon>
        <taxon>Candidatus Lokiarchaeum</taxon>
    </lineage>
</organism>
<gene>
    <name evidence="1" type="ORF">NEF87_004281</name>
</gene>
<protein>
    <recommendedName>
        <fullName evidence="3">Transposase IS4-like domain-containing protein</fullName>
    </recommendedName>
</protein>
<keyword evidence="2" id="KW-1185">Reference proteome</keyword>